<feature type="domain" description="FecR protein" evidence="2">
    <location>
        <begin position="129"/>
        <end position="224"/>
    </location>
</feature>
<evidence type="ECO:0000259" key="3">
    <source>
        <dbReference type="Pfam" id="PF16344"/>
    </source>
</evidence>
<evidence type="ECO:0000256" key="1">
    <source>
        <dbReference type="SAM" id="Phobius"/>
    </source>
</evidence>
<dbReference type="Proteomes" id="UP001220610">
    <property type="component" value="Chromosome"/>
</dbReference>
<feature type="transmembrane region" description="Helical" evidence="1">
    <location>
        <begin position="96"/>
        <end position="115"/>
    </location>
</feature>
<name>A0AAJ6BFD6_9BACT</name>
<dbReference type="InterPro" id="IPR006860">
    <property type="entry name" value="FecR"/>
</dbReference>
<organism evidence="4 5">
    <name type="scientific">Candidatus Pseudobacter hemicellulosilyticus</name>
    <dbReference type="NCBI Taxonomy" id="3121375"/>
    <lineage>
        <taxon>Bacteria</taxon>
        <taxon>Pseudomonadati</taxon>
        <taxon>Bacteroidota</taxon>
        <taxon>Chitinophagia</taxon>
        <taxon>Chitinophagales</taxon>
        <taxon>Chitinophagaceae</taxon>
        <taxon>Pseudobacter</taxon>
    </lineage>
</organism>
<sequence>MANNIEAEFYDLLGLKMAGISSPEQLARLDHILSEHEAFFSLYKHLETAGAACDYPSEILEQAYASHYVKKKLLALPVKNNEAPPPRQHKTRYKKYLAIAAVSLLVLATVFYFSFPKNQPSVTDHCKNEITTEKGSKSKVMLPDSTLVVLNADSHLTYDNTFNKHNREVVLTGEAYFEVKYNKDKPFIIHTDKTAIKVLGTEFNVRNYPKEDLMETSLIKGKIELTFDDKNNNRVVMNPSEKLVISKSGLSKTNKDKPRIGEEDIFKLKRITVKDSTIAELAWLHNELCFVDKTLDLIASELEREFKTTILFRNEAVKSYRYTLHSDNNNLDEIMHIIKLSQNINYRFKSKDTLIIE</sequence>
<reference evidence="4" key="1">
    <citation type="submission" date="2023-03" db="EMBL/GenBank/DDBJ databases">
        <title>Andean soil-derived lignocellulolytic bacterial consortium as a source of novel taxa and putative plastic-active enzymes.</title>
        <authorList>
            <person name="Diaz-Garcia L."/>
            <person name="Chuvochina M."/>
            <person name="Feuerriegel G."/>
            <person name="Bunk B."/>
            <person name="Sproer C."/>
            <person name="Streit W.R."/>
            <person name="Rodriguez L.M."/>
            <person name="Overmann J."/>
            <person name="Jimenez D.J."/>
        </authorList>
    </citation>
    <scope>NUCLEOTIDE SEQUENCE</scope>
    <source>
        <strain evidence="4">MAG 7</strain>
    </source>
</reference>
<dbReference type="EMBL" id="CP119311">
    <property type="protein sequence ID" value="WEK34162.1"/>
    <property type="molecule type" value="Genomic_DNA"/>
</dbReference>
<keyword evidence="1" id="KW-0472">Membrane</keyword>
<dbReference type="Gene3D" id="2.60.120.1440">
    <property type="match status" value="1"/>
</dbReference>
<dbReference type="Pfam" id="PF04773">
    <property type="entry name" value="FecR"/>
    <property type="match status" value="1"/>
</dbReference>
<dbReference type="Gene3D" id="3.55.50.30">
    <property type="match status" value="1"/>
</dbReference>
<dbReference type="Pfam" id="PF16344">
    <property type="entry name" value="FecR_C"/>
    <property type="match status" value="1"/>
</dbReference>
<evidence type="ECO:0000313" key="5">
    <source>
        <dbReference type="Proteomes" id="UP001220610"/>
    </source>
</evidence>
<dbReference type="GO" id="GO:0016989">
    <property type="term" value="F:sigma factor antagonist activity"/>
    <property type="evidence" value="ECO:0007669"/>
    <property type="project" value="TreeGrafter"/>
</dbReference>
<keyword evidence="1" id="KW-0812">Transmembrane</keyword>
<dbReference type="AlphaFoldDB" id="A0AAJ6BFD6"/>
<evidence type="ECO:0000259" key="2">
    <source>
        <dbReference type="Pfam" id="PF04773"/>
    </source>
</evidence>
<proteinExistence type="predicted"/>
<dbReference type="FunFam" id="2.60.120.1440:FF:000001">
    <property type="entry name" value="Putative anti-sigma factor"/>
    <property type="match status" value="1"/>
</dbReference>
<dbReference type="PANTHER" id="PTHR30273:SF2">
    <property type="entry name" value="PROTEIN FECR"/>
    <property type="match status" value="1"/>
</dbReference>
<dbReference type="InterPro" id="IPR012373">
    <property type="entry name" value="Ferrdict_sens_TM"/>
</dbReference>
<dbReference type="InterPro" id="IPR032508">
    <property type="entry name" value="FecR_C"/>
</dbReference>
<accession>A0AAJ6BFD6</accession>
<keyword evidence="1" id="KW-1133">Transmembrane helix</keyword>
<gene>
    <name evidence="4" type="ORF">P0Y53_16865</name>
</gene>
<evidence type="ECO:0000313" key="4">
    <source>
        <dbReference type="EMBL" id="WEK34162.1"/>
    </source>
</evidence>
<dbReference type="PANTHER" id="PTHR30273">
    <property type="entry name" value="PERIPLASMIC SIGNAL SENSOR AND SIGMA FACTOR ACTIVATOR FECR-RELATED"/>
    <property type="match status" value="1"/>
</dbReference>
<protein>
    <submittedName>
        <fullName evidence="4">FecR family protein</fullName>
    </submittedName>
</protein>
<feature type="domain" description="Protein FecR C-terminal" evidence="3">
    <location>
        <begin position="288"/>
        <end position="356"/>
    </location>
</feature>
<dbReference type="PIRSF" id="PIRSF018266">
    <property type="entry name" value="FecR"/>
    <property type="match status" value="1"/>
</dbReference>